<proteinExistence type="predicted"/>
<reference evidence="2" key="1">
    <citation type="journal article" date="2019" name="bioRxiv">
        <title>The Genome of the Zebra Mussel, Dreissena polymorpha: A Resource for Invasive Species Research.</title>
        <authorList>
            <person name="McCartney M.A."/>
            <person name="Auch B."/>
            <person name="Kono T."/>
            <person name="Mallez S."/>
            <person name="Zhang Y."/>
            <person name="Obille A."/>
            <person name="Becker A."/>
            <person name="Abrahante J.E."/>
            <person name="Garbe J."/>
            <person name="Badalamenti J.P."/>
            <person name="Herman A."/>
            <person name="Mangelson H."/>
            <person name="Liachko I."/>
            <person name="Sullivan S."/>
            <person name="Sone E.D."/>
            <person name="Koren S."/>
            <person name="Silverstein K.A.T."/>
            <person name="Beckman K.B."/>
            <person name="Gohl D.M."/>
        </authorList>
    </citation>
    <scope>NUCLEOTIDE SEQUENCE</scope>
    <source>
        <strain evidence="2">Duluth1</strain>
        <tissue evidence="2">Whole animal</tissue>
    </source>
</reference>
<sequence length="99" mass="11324">MIVTELYGFPHVIKQHTRKIYQYSRASWPTISEAIKELSATLLVSKQLLPIENLLETLKIGSHRIVDKHVPSKMCKHPTLAQERSTQDDETQSKAPQES</sequence>
<gene>
    <name evidence="2" type="ORF">DPMN_168725</name>
</gene>
<comment type="caution">
    <text evidence="2">The sequence shown here is derived from an EMBL/GenBank/DDBJ whole genome shotgun (WGS) entry which is preliminary data.</text>
</comment>
<evidence type="ECO:0000313" key="3">
    <source>
        <dbReference type="Proteomes" id="UP000828390"/>
    </source>
</evidence>
<reference evidence="2" key="2">
    <citation type="submission" date="2020-11" db="EMBL/GenBank/DDBJ databases">
        <authorList>
            <person name="McCartney M.A."/>
            <person name="Auch B."/>
            <person name="Kono T."/>
            <person name="Mallez S."/>
            <person name="Becker A."/>
            <person name="Gohl D.M."/>
            <person name="Silverstein K.A.T."/>
            <person name="Koren S."/>
            <person name="Bechman K.B."/>
            <person name="Herman A."/>
            <person name="Abrahante J.E."/>
            <person name="Garbe J."/>
        </authorList>
    </citation>
    <scope>NUCLEOTIDE SEQUENCE</scope>
    <source>
        <strain evidence="2">Duluth1</strain>
        <tissue evidence="2">Whole animal</tissue>
    </source>
</reference>
<feature type="region of interest" description="Disordered" evidence="1">
    <location>
        <begin position="71"/>
        <end position="99"/>
    </location>
</feature>
<accession>A0A9D4F2H4</accession>
<dbReference type="AlphaFoldDB" id="A0A9D4F2H4"/>
<organism evidence="2 3">
    <name type="scientific">Dreissena polymorpha</name>
    <name type="common">Zebra mussel</name>
    <name type="synonym">Mytilus polymorpha</name>
    <dbReference type="NCBI Taxonomy" id="45954"/>
    <lineage>
        <taxon>Eukaryota</taxon>
        <taxon>Metazoa</taxon>
        <taxon>Spiralia</taxon>
        <taxon>Lophotrochozoa</taxon>
        <taxon>Mollusca</taxon>
        <taxon>Bivalvia</taxon>
        <taxon>Autobranchia</taxon>
        <taxon>Heteroconchia</taxon>
        <taxon>Euheterodonta</taxon>
        <taxon>Imparidentia</taxon>
        <taxon>Neoheterodontei</taxon>
        <taxon>Myida</taxon>
        <taxon>Dreissenoidea</taxon>
        <taxon>Dreissenidae</taxon>
        <taxon>Dreissena</taxon>
    </lineage>
</organism>
<evidence type="ECO:0000313" key="2">
    <source>
        <dbReference type="EMBL" id="KAH3790523.1"/>
    </source>
</evidence>
<keyword evidence="3" id="KW-1185">Reference proteome</keyword>
<dbReference type="EMBL" id="JAIWYP010000008">
    <property type="protein sequence ID" value="KAH3790523.1"/>
    <property type="molecule type" value="Genomic_DNA"/>
</dbReference>
<evidence type="ECO:0000256" key="1">
    <source>
        <dbReference type="SAM" id="MobiDB-lite"/>
    </source>
</evidence>
<protein>
    <submittedName>
        <fullName evidence="2">Uncharacterized protein</fullName>
    </submittedName>
</protein>
<dbReference type="Proteomes" id="UP000828390">
    <property type="component" value="Unassembled WGS sequence"/>
</dbReference>
<name>A0A9D4F2H4_DREPO</name>